<dbReference type="RefSeq" id="WP_132248615.1">
    <property type="nucleotide sequence ID" value="NZ_SLZU01000028.1"/>
</dbReference>
<comment type="caution">
    <text evidence="8">The sequence shown here is derived from an EMBL/GenBank/DDBJ whole genome shotgun (WGS) entry which is preliminary data.</text>
</comment>
<keyword evidence="4 7" id="KW-1133">Transmembrane helix</keyword>
<evidence type="ECO:0000256" key="4">
    <source>
        <dbReference type="ARBA" id="ARBA00022989"/>
    </source>
</evidence>
<proteinExistence type="inferred from homology"/>
<feature type="coiled-coil region" evidence="6">
    <location>
        <begin position="95"/>
        <end position="250"/>
    </location>
</feature>
<feature type="transmembrane region" description="Helical" evidence="7">
    <location>
        <begin position="32"/>
        <end position="53"/>
    </location>
</feature>
<evidence type="ECO:0000256" key="1">
    <source>
        <dbReference type="ARBA" id="ARBA00004167"/>
    </source>
</evidence>
<dbReference type="GO" id="GO:0016020">
    <property type="term" value="C:membrane"/>
    <property type="evidence" value="ECO:0007669"/>
    <property type="project" value="UniProtKB-SubCell"/>
</dbReference>
<evidence type="ECO:0000256" key="3">
    <source>
        <dbReference type="ARBA" id="ARBA00022692"/>
    </source>
</evidence>
<comment type="similarity">
    <text evidence="2">Belongs to the TrbI/VirB10 family.</text>
</comment>
<dbReference type="Pfam" id="PF03743">
    <property type="entry name" value="TrbI"/>
    <property type="match status" value="1"/>
</dbReference>
<keyword evidence="9" id="KW-1185">Reference proteome</keyword>
<name>A0A4R3J0U7_9RHOB</name>
<dbReference type="Gene3D" id="2.40.128.260">
    <property type="entry name" value="Type IV secretion system, VirB10/TraB/TrbI"/>
    <property type="match status" value="1"/>
</dbReference>
<dbReference type="OrthoDB" id="9807354at2"/>
<dbReference type="AlphaFoldDB" id="A0A4R3J0U7"/>
<dbReference type="InterPro" id="IPR042217">
    <property type="entry name" value="T4SS_VirB10/TrbI"/>
</dbReference>
<evidence type="ECO:0000313" key="8">
    <source>
        <dbReference type="EMBL" id="TCS56544.1"/>
    </source>
</evidence>
<keyword evidence="5 7" id="KW-0472">Membrane</keyword>
<keyword evidence="3 7" id="KW-0812">Transmembrane</keyword>
<keyword evidence="6" id="KW-0175">Coiled coil</keyword>
<dbReference type="EMBL" id="SLZU01000028">
    <property type="protein sequence ID" value="TCS56544.1"/>
    <property type="molecule type" value="Genomic_DNA"/>
</dbReference>
<sequence length="481" mass="52338">MADEQNENLRERLNSIGGQANKARNRGKAGKLVLAAAAAAALVGGGFYISTLLPDEARETTIPVGSVDEFPDDDAGFGNVVVPVAQPVPARSQSDNRSDELLRSLQEQIEKLNAEQAAKLEQSQQEREAEIEALRATMEADLGSLREVYETAQKDAQDREAKLLEDLRNAATEAERRELQFQSDMQQKLELERQRAQLRIDELTAELNRANSTPPAPATDPDELLRFQQEKERREQLEAARARAEEQRLRRINSSMIAFSGQGSEAGSGEASGYELSADEAFVQRQIKAVPVSTSQRIARPDITIIQGTIIQAALETAIDSSLPGVVRAVVSEDVHSFDGSNILVPRGSKIFGDYRSTLSLNQSRVLIVWTRIVTPEGRSAQIASYGADALGRSGSTGHVDKHFMTRFGSAAAISLIGAIPGAVAAQSDNETTSDMLEQVSDDLASNSESAIEEYLTIPPTVYIHQGSQVSVFLDRDLQLP</sequence>
<dbReference type="InterPro" id="IPR005498">
    <property type="entry name" value="T4SS_VirB10/TraB/TrbI"/>
</dbReference>
<protein>
    <submittedName>
        <fullName evidence="8">Type IV secretion system protein VirB10</fullName>
    </submittedName>
</protein>
<accession>A0A4R3J0U7</accession>
<evidence type="ECO:0000256" key="6">
    <source>
        <dbReference type="SAM" id="Coils"/>
    </source>
</evidence>
<comment type="subcellular location">
    <subcellularLocation>
        <location evidence="1">Membrane</location>
        <topology evidence="1">Single-pass membrane protein</topology>
    </subcellularLocation>
</comment>
<gene>
    <name evidence="8" type="ORF">EDD52_12834</name>
</gene>
<evidence type="ECO:0000256" key="2">
    <source>
        <dbReference type="ARBA" id="ARBA00010265"/>
    </source>
</evidence>
<evidence type="ECO:0000313" key="9">
    <source>
        <dbReference type="Proteomes" id="UP000295696"/>
    </source>
</evidence>
<reference evidence="8 9" key="1">
    <citation type="submission" date="2019-03" db="EMBL/GenBank/DDBJ databases">
        <title>Genomic Encyclopedia of Type Strains, Phase IV (KMG-IV): sequencing the most valuable type-strain genomes for metagenomic binning, comparative biology and taxonomic classification.</title>
        <authorList>
            <person name="Goeker M."/>
        </authorList>
    </citation>
    <scope>NUCLEOTIDE SEQUENCE [LARGE SCALE GENOMIC DNA]</scope>
    <source>
        <strain evidence="8 9">DSM 104836</strain>
    </source>
</reference>
<dbReference type="Proteomes" id="UP000295696">
    <property type="component" value="Unassembled WGS sequence"/>
</dbReference>
<organism evidence="8 9">
    <name type="scientific">Primorskyibacter sedentarius</name>
    <dbReference type="NCBI Taxonomy" id="745311"/>
    <lineage>
        <taxon>Bacteria</taxon>
        <taxon>Pseudomonadati</taxon>
        <taxon>Pseudomonadota</taxon>
        <taxon>Alphaproteobacteria</taxon>
        <taxon>Rhodobacterales</taxon>
        <taxon>Roseobacteraceae</taxon>
        <taxon>Primorskyibacter</taxon>
    </lineage>
</organism>
<evidence type="ECO:0000256" key="7">
    <source>
        <dbReference type="SAM" id="Phobius"/>
    </source>
</evidence>
<evidence type="ECO:0000256" key="5">
    <source>
        <dbReference type="ARBA" id="ARBA00023136"/>
    </source>
</evidence>
<dbReference type="CDD" id="cd16429">
    <property type="entry name" value="VirB10"/>
    <property type="match status" value="1"/>
</dbReference>